<dbReference type="InParanoid" id="A0A3Q7HCS8"/>
<reference evidence="1" key="1">
    <citation type="journal article" date="2012" name="Nature">
        <title>The tomato genome sequence provides insights into fleshy fruit evolution.</title>
        <authorList>
            <consortium name="Tomato Genome Consortium"/>
        </authorList>
    </citation>
    <scope>NUCLEOTIDE SEQUENCE [LARGE SCALE GENOMIC DNA]</scope>
    <source>
        <strain evidence="1">cv. Heinz 1706</strain>
    </source>
</reference>
<dbReference type="EnsemblPlants" id="Solyc07g043470.2.1">
    <property type="protein sequence ID" value="Solyc07g043470.2.1.1"/>
    <property type="gene ID" value="Solyc07g043470.2"/>
</dbReference>
<proteinExistence type="predicted"/>
<dbReference type="AlphaFoldDB" id="A0A3Q7HCS8"/>
<keyword evidence="2" id="KW-1185">Reference proteome</keyword>
<evidence type="ECO:0000313" key="2">
    <source>
        <dbReference type="Proteomes" id="UP000004994"/>
    </source>
</evidence>
<reference evidence="1" key="2">
    <citation type="submission" date="2019-01" db="UniProtKB">
        <authorList>
            <consortium name="EnsemblPlants"/>
        </authorList>
    </citation>
    <scope>IDENTIFICATION</scope>
    <source>
        <strain evidence="1">cv. Heinz 1706</strain>
    </source>
</reference>
<evidence type="ECO:0000313" key="1">
    <source>
        <dbReference type="EnsemblPlants" id="Solyc07g043470.2.1.1"/>
    </source>
</evidence>
<accession>A0A3Q7HCS8</accession>
<dbReference type="Proteomes" id="UP000004994">
    <property type="component" value="Chromosome 6"/>
</dbReference>
<protein>
    <submittedName>
        <fullName evidence="1">Uncharacterized protein</fullName>
    </submittedName>
</protein>
<organism evidence="1">
    <name type="scientific">Solanum lycopersicum</name>
    <name type="common">Tomato</name>
    <name type="synonym">Lycopersicon esculentum</name>
    <dbReference type="NCBI Taxonomy" id="4081"/>
    <lineage>
        <taxon>Eukaryota</taxon>
        <taxon>Viridiplantae</taxon>
        <taxon>Streptophyta</taxon>
        <taxon>Embryophyta</taxon>
        <taxon>Tracheophyta</taxon>
        <taxon>Spermatophyta</taxon>
        <taxon>Magnoliopsida</taxon>
        <taxon>eudicotyledons</taxon>
        <taxon>Gunneridae</taxon>
        <taxon>Pentapetalae</taxon>
        <taxon>asterids</taxon>
        <taxon>lamiids</taxon>
        <taxon>Solanales</taxon>
        <taxon>Solanaceae</taxon>
        <taxon>Solanoideae</taxon>
        <taxon>Solaneae</taxon>
        <taxon>Solanum</taxon>
        <taxon>Solanum subgen. Lycopersicon</taxon>
    </lineage>
</organism>
<name>A0A3Q7HCS8_SOLLC</name>
<dbReference type="Gramene" id="Solyc07g043470.2.1">
    <property type="protein sequence ID" value="Solyc07g043470.2.1.1"/>
    <property type="gene ID" value="Solyc07g043470.2"/>
</dbReference>
<sequence length="40" mass="5006">FSFLYFFHICRYSIIYEYILHDYDISDFINELLLDLCCML</sequence>